<accession>M5UKM3</accession>
<dbReference type="Gene3D" id="2.60.120.560">
    <property type="entry name" value="Exo-inulinase, domain 1"/>
    <property type="match status" value="1"/>
</dbReference>
<dbReference type="PANTHER" id="PTHR48081:SF6">
    <property type="entry name" value="PEPTIDASE S9 PROLYL OLIGOPEPTIDASE CATALYTIC DOMAIN-CONTAINING PROTEIN"/>
    <property type="match status" value="1"/>
</dbReference>
<proteinExistence type="predicted"/>
<dbReference type="EMBL" id="ANOH01000008">
    <property type="protein sequence ID" value="EMI58406.1"/>
    <property type="molecule type" value="Genomic_DNA"/>
</dbReference>
<comment type="caution">
    <text evidence="6">The sequence shown here is derived from an EMBL/GenBank/DDBJ whole genome shotgun (WGS) entry which is preliminary data.</text>
</comment>
<evidence type="ECO:0000259" key="5">
    <source>
        <dbReference type="Pfam" id="PF20434"/>
    </source>
</evidence>
<dbReference type="GO" id="GO:0016787">
    <property type="term" value="F:hydrolase activity"/>
    <property type="evidence" value="ECO:0007669"/>
    <property type="project" value="UniProtKB-KW"/>
</dbReference>
<keyword evidence="3" id="KW-0732">Signal</keyword>
<feature type="region of interest" description="Disordered" evidence="2">
    <location>
        <begin position="314"/>
        <end position="337"/>
    </location>
</feature>
<dbReference type="Gene3D" id="3.40.50.1820">
    <property type="entry name" value="alpha/beta hydrolase"/>
    <property type="match status" value="1"/>
</dbReference>
<evidence type="ECO:0000256" key="2">
    <source>
        <dbReference type="SAM" id="MobiDB-lite"/>
    </source>
</evidence>
<reference evidence="6 7" key="1">
    <citation type="journal article" date="2013" name="Mar. Genomics">
        <title>Expression of sulfatases in Rhodopirellula baltica and the diversity of sulfatases in the genus Rhodopirellula.</title>
        <authorList>
            <person name="Wegner C.E."/>
            <person name="Richter-Heitmann T."/>
            <person name="Klindworth A."/>
            <person name="Klockow C."/>
            <person name="Richter M."/>
            <person name="Achstetter T."/>
            <person name="Glockner F.O."/>
            <person name="Harder J."/>
        </authorList>
    </citation>
    <scope>NUCLEOTIDE SEQUENCE [LARGE SCALE GENOMIC DNA]</scope>
    <source>
        <strain evidence="6 7">SM41</strain>
    </source>
</reference>
<evidence type="ECO:0000256" key="1">
    <source>
        <dbReference type="ARBA" id="ARBA00022801"/>
    </source>
</evidence>
<dbReference type="Pfam" id="PF06439">
    <property type="entry name" value="3keto-disac_hyd"/>
    <property type="match status" value="1"/>
</dbReference>
<name>M5UKM3_9BACT</name>
<evidence type="ECO:0000256" key="3">
    <source>
        <dbReference type="SAM" id="SignalP"/>
    </source>
</evidence>
<protein>
    <submittedName>
        <fullName evidence="6">Pectin acetylesterase</fullName>
    </submittedName>
</protein>
<feature type="domain" description="BD-FAE-like" evidence="5">
    <location>
        <begin position="80"/>
        <end position="262"/>
    </location>
</feature>
<evidence type="ECO:0000313" key="6">
    <source>
        <dbReference type="EMBL" id="EMI58406.1"/>
    </source>
</evidence>
<organism evidence="6 7">
    <name type="scientific">Rhodopirellula sallentina SM41</name>
    <dbReference type="NCBI Taxonomy" id="1263870"/>
    <lineage>
        <taxon>Bacteria</taxon>
        <taxon>Pseudomonadati</taxon>
        <taxon>Planctomycetota</taxon>
        <taxon>Planctomycetia</taxon>
        <taxon>Pirellulales</taxon>
        <taxon>Pirellulaceae</taxon>
        <taxon>Rhodopirellula</taxon>
    </lineage>
</organism>
<keyword evidence="7" id="KW-1185">Reference proteome</keyword>
<keyword evidence="1" id="KW-0378">Hydrolase</keyword>
<dbReference type="InterPro" id="IPR029058">
    <property type="entry name" value="AB_hydrolase_fold"/>
</dbReference>
<dbReference type="SUPFAM" id="SSF53474">
    <property type="entry name" value="alpha/beta-Hydrolases"/>
    <property type="match status" value="1"/>
</dbReference>
<dbReference type="InterPro" id="IPR049492">
    <property type="entry name" value="BD-FAE-like_dom"/>
</dbReference>
<evidence type="ECO:0000259" key="4">
    <source>
        <dbReference type="Pfam" id="PF06439"/>
    </source>
</evidence>
<dbReference type="Proteomes" id="UP000011885">
    <property type="component" value="Unassembled WGS sequence"/>
</dbReference>
<evidence type="ECO:0000313" key="7">
    <source>
        <dbReference type="Proteomes" id="UP000011885"/>
    </source>
</evidence>
<gene>
    <name evidence="6" type="ORF">RSSM_00133</name>
</gene>
<dbReference type="Pfam" id="PF20434">
    <property type="entry name" value="BD-FAE"/>
    <property type="match status" value="1"/>
</dbReference>
<dbReference type="PANTHER" id="PTHR48081">
    <property type="entry name" value="AB HYDROLASE SUPERFAMILY PROTEIN C4A8.06C"/>
    <property type="match status" value="1"/>
</dbReference>
<feature type="chain" id="PRO_5004073413" evidence="3">
    <location>
        <begin position="28"/>
        <end position="537"/>
    </location>
</feature>
<feature type="signal peptide" evidence="3">
    <location>
        <begin position="1"/>
        <end position="27"/>
    </location>
</feature>
<dbReference type="PATRIC" id="fig|1263870.3.peg.150"/>
<dbReference type="OrthoDB" id="248448at2"/>
<dbReference type="InterPro" id="IPR050300">
    <property type="entry name" value="GDXG_lipolytic_enzyme"/>
</dbReference>
<feature type="domain" description="3-keto-alpha-glucoside-1,2-lyase/3-keto-2-hydroxy-glucal hydratase" evidence="4">
    <location>
        <begin position="335"/>
        <end position="534"/>
    </location>
</feature>
<sequence>MLSMFQSHHVRLWFLFTILTTSMTAAATLRADDMPTYPADQTFDLWTDAQLGNTESDNTEVYQPRGDGNGWVTKINRPTLAVYLPSKETNTGTSIIICPGGGYGGLSIEKEGHAVAQWMCDLGVTAGVLKYRCSGGANEHPVPLQDARRALEIMREHASQWELKPDRVGILGFSAGGHLAASVATDAEADINYAVLVYPVISMRNGVTHNGSKKNLLGKEPSDELIAEMSRDERVDAETCPTFLVHAGDDKAVPIENSLRYYAAMQKHNVPGELHIYDRGGHGFGMFRDDRPVDSWPNACKAWMQINGWIAPEEKADAHASSDATRASMDDNQPGWKPLTQDDFVHVNSNEDTWSWQDGVLHCTGRPVSVLRTAKEYRNFELVVEWMHEKPAGNSGCFVWTTPESIAKLTEAQKPGLPDGIEVQMLDHGYTDMIREQGKDTSWFGTNGDVFPVRVDMTPFPPLSPNGSRSFPRQHLAKGHGQWNQYYIRAINGEVRLWVNGEEVSGGTDIQPAEGYLCLESEGSPIQFRKLRIRELP</sequence>
<dbReference type="AlphaFoldDB" id="M5UKM3"/>
<dbReference type="InterPro" id="IPR010496">
    <property type="entry name" value="AL/BT2_dom"/>
</dbReference>